<keyword evidence="21" id="KW-1185">Reference proteome</keyword>
<gene>
    <name evidence="20" type="ORF">SAMN02745704_00400</name>
</gene>
<keyword evidence="6" id="KW-0547">Nucleotide-binding</keyword>
<dbReference type="Gene3D" id="3.30.70.270">
    <property type="match status" value="1"/>
</dbReference>
<dbReference type="Pfam" id="PF08447">
    <property type="entry name" value="PAS_3"/>
    <property type="match status" value="1"/>
</dbReference>
<proteinExistence type="predicted"/>
<dbReference type="Proteomes" id="UP000190027">
    <property type="component" value="Unassembled WGS sequence"/>
</dbReference>
<evidence type="ECO:0000259" key="16">
    <source>
        <dbReference type="PROSITE" id="PS50113"/>
    </source>
</evidence>
<dbReference type="SMART" id="SM00091">
    <property type="entry name" value="PAS"/>
    <property type="match status" value="1"/>
</dbReference>
<dbReference type="PROSITE" id="PS50112">
    <property type="entry name" value="PAS"/>
    <property type="match status" value="1"/>
</dbReference>
<reference evidence="20 21" key="1">
    <citation type="submission" date="2017-02" db="EMBL/GenBank/DDBJ databases">
        <authorList>
            <person name="Peterson S.W."/>
        </authorList>
    </citation>
    <scope>NUCLEOTIDE SEQUENCE [LARGE SCALE GENOMIC DNA]</scope>
    <source>
        <strain evidence="20 21">DSM 16080</strain>
    </source>
</reference>
<dbReference type="FunFam" id="3.20.20.450:FF:000001">
    <property type="entry name" value="Cyclic di-GMP phosphodiesterase yahA"/>
    <property type="match status" value="1"/>
</dbReference>
<dbReference type="InterPro" id="IPR035919">
    <property type="entry name" value="EAL_sf"/>
</dbReference>
<dbReference type="SUPFAM" id="SSF103190">
    <property type="entry name" value="Sensory domain-like"/>
    <property type="match status" value="1"/>
</dbReference>
<feature type="domain" description="PAC" evidence="16">
    <location>
        <begin position="372"/>
        <end position="424"/>
    </location>
</feature>
<dbReference type="SMART" id="SM00086">
    <property type="entry name" value="PAC"/>
    <property type="match status" value="1"/>
</dbReference>
<dbReference type="SMART" id="SM00052">
    <property type="entry name" value="EAL"/>
    <property type="match status" value="1"/>
</dbReference>
<organism evidence="20 21">
    <name type="scientific">Paucidesulfovibrio gracilis DSM 16080</name>
    <dbReference type="NCBI Taxonomy" id="1121449"/>
    <lineage>
        <taxon>Bacteria</taxon>
        <taxon>Pseudomonadati</taxon>
        <taxon>Thermodesulfobacteriota</taxon>
        <taxon>Desulfovibrionia</taxon>
        <taxon>Desulfovibrionales</taxon>
        <taxon>Desulfovibrionaceae</taxon>
        <taxon>Paucidesulfovibrio</taxon>
    </lineage>
</organism>
<keyword evidence="10" id="KW-0902">Two-component regulatory system</keyword>
<dbReference type="PROSITE" id="PS50113">
    <property type="entry name" value="PAC"/>
    <property type="match status" value="1"/>
</dbReference>
<keyword evidence="5 14" id="KW-0812">Transmembrane</keyword>
<dbReference type="Gene3D" id="6.10.340.10">
    <property type="match status" value="1"/>
</dbReference>
<comment type="subcellular location">
    <subcellularLocation>
        <location evidence="1">Cell membrane</location>
        <topology evidence="1">Multi-pass membrane protein</topology>
    </subcellularLocation>
</comment>
<dbReference type="SUPFAM" id="SSF141868">
    <property type="entry name" value="EAL domain-like"/>
    <property type="match status" value="1"/>
</dbReference>
<dbReference type="InterPro" id="IPR001610">
    <property type="entry name" value="PAC"/>
</dbReference>
<feature type="coiled-coil region" evidence="13">
    <location>
        <begin position="241"/>
        <end position="279"/>
    </location>
</feature>
<dbReference type="PROSITE" id="PS50883">
    <property type="entry name" value="EAL"/>
    <property type="match status" value="1"/>
</dbReference>
<evidence type="ECO:0000256" key="13">
    <source>
        <dbReference type="SAM" id="Coils"/>
    </source>
</evidence>
<dbReference type="InterPro" id="IPR033463">
    <property type="entry name" value="sCache_3"/>
</dbReference>
<comment type="catalytic activity">
    <reaction evidence="12">
        <text>3',3'-c-di-GMP + H2O = 5'-phosphoguanylyl(3'-&gt;5')guanosine + H(+)</text>
        <dbReference type="Rhea" id="RHEA:24902"/>
        <dbReference type="ChEBI" id="CHEBI:15377"/>
        <dbReference type="ChEBI" id="CHEBI:15378"/>
        <dbReference type="ChEBI" id="CHEBI:58754"/>
        <dbReference type="ChEBI" id="CHEBI:58805"/>
        <dbReference type="EC" id="3.1.4.52"/>
    </reaction>
    <physiologicalReaction direction="left-to-right" evidence="12">
        <dbReference type="Rhea" id="RHEA:24903"/>
    </physiologicalReaction>
</comment>
<dbReference type="GO" id="GO:0016301">
    <property type="term" value="F:kinase activity"/>
    <property type="evidence" value="ECO:0007669"/>
    <property type="project" value="UniProtKB-KW"/>
</dbReference>
<dbReference type="InterPro" id="IPR043128">
    <property type="entry name" value="Rev_trsase/Diguanyl_cyclase"/>
</dbReference>
<dbReference type="InterPro" id="IPR001633">
    <property type="entry name" value="EAL_dom"/>
</dbReference>
<keyword evidence="3" id="KW-0597">Phosphoprotein</keyword>
<evidence type="ECO:0000256" key="7">
    <source>
        <dbReference type="ARBA" id="ARBA00022777"/>
    </source>
</evidence>
<evidence type="ECO:0000259" key="19">
    <source>
        <dbReference type="PROSITE" id="PS50887"/>
    </source>
</evidence>
<dbReference type="SUPFAM" id="SSF158472">
    <property type="entry name" value="HAMP domain-like"/>
    <property type="match status" value="1"/>
</dbReference>
<dbReference type="RefSeq" id="WP_078716047.1">
    <property type="nucleotide sequence ID" value="NZ_FUYC01000001.1"/>
</dbReference>
<dbReference type="InterPro" id="IPR052155">
    <property type="entry name" value="Biofilm_reg_signaling"/>
</dbReference>
<dbReference type="NCBIfam" id="TIGR00229">
    <property type="entry name" value="sensory_box"/>
    <property type="match status" value="1"/>
</dbReference>
<dbReference type="FunFam" id="3.30.70.270:FF:000001">
    <property type="entry name" value="Diguanylate cyclase domain protein"/>
    <property type="match status" value="1"/>
</dbReference>
<evidence type="ECO:0000256" key="14">
    <source>
        <dbReference type="SAM" id="Phobius"/>
    </source>
</evidence>
<dbReference type="GO" id="GO:0005524">
    <property type="term" value="F:ATP binding"/>
    <property type="evidence" value="ECO:0007669"/>
    <property type="project" value="UniProtKB-KW"/>
</dbReference>
<dbReference type="SMART" id="SM00267">
    <property type="entry name" value="GGDEF"/>
    <property type="match status" value="1"/>
</dbReference>
<dbReference type="STRING" id="1121449.SAMN02745704_00400"/>
<dbReference type="PROSITE" id="PS50887">
    <property type="entry name" value="GGDEF"/>
    <property type="match status" value="1"/>
</dbReference>
<dbReference type="Pfam" id="PF00990">
    <property type="entry name" value="GGDEF"/>
    <property type="match status" value="1"/>
</dbReference>
<dbReference type="InterPro" id="IPR000014">
    <property type="entry name" value="PAS"/>
</dbReference>
<dbReference type="CDD" id="cd01948">
    <property type="entry name" value="EAL"/>
    <property type="match status" value="1"/>
</dbReference>
<dbReference type="InterPro" id="IPR003660">
    <property type="entry name" value="HAMP_dom"/>
</dbReference>
<dbReference type="InterPro" id="IPR029151">
    <property type="entry name" value="Sensor-like_sf"/>
</dbReference>
<keyword evidence="9 14" id="KW-1133">Transmembrane helix</keyword>
<evidence type="ECO:0000313" key="20">
    <source>
        <dbReference type="EMBL" id="SKA72468.1"/>
    </source>
</evidence>
<evidence type="ECO:0000256" key="4">
    <source>
        <dbReference type="ARBA" id="ARBA00022679"/>
    </source>
</evidence>
<dbReference type="Pfam" id="PF00672">
    <property type="entry name" value="HAMP"/>
    <property type="match status" value="1"/>
</dbReference>
<dbReference type="Pfam" id="PF17203">
    <property type="entry name" value="sCache_3_2"/>
    <property type="match status" value="1"/>
</dbReference>
<dbReference type="AlphaFoldDB" id="A0A1T4W5Z0"/>
<sequence>MKRPGLFAKTLGFMVVIFGVIATATSVLSGWQIHTQLTSEYESKALALAYSMARSDLDTILERDAAAVQSRIDQYLRIEGVAYVLVADDQGEVIAHTFTPGVPEPVADIVDLETRHAFEGGEYDLRMMRSGGTQYLHVAMPILTGLVGYVHIGMDMGLINGYIRSAIVKQQVITLVLFLASVGAAWAFVNRISRPLHSLRDYARRVARHDFSASIRIDSRDEVGDLAKAMNAMSSEIRDLVGTLEARVVQATSELQQAKDELEEKVVERTRELSRANIQLKIEVAERKVVGEALRKTEQKYRSIFENAVEGIYQVGRDGHFISANPSLARIYGFTAPADFMATANTAPDSLFFQESRRDEFYRTLETEGELQNFESRVRRADGRVIWISENARRISDANGRTLYYEGSVEDITLRKEAEDQLMHQAFHDPLTNLPNRLLFQDHLQMALERSRRRDNYFFAVLYLDLDRFKIINDSLGHDIGDSLLRSVARVLVNCARGMDTVARFGGDEFAILLEEIAAPRDAIKIARRILDEISQAFVLDGNEVFTTASIGIVLHTGTYDRPEALLRDADTAMYRAKELGKSRFKVFNHRMHEQALHLMELETDLRKAVEHREFEALFQPVVCLDDLRIVGFEALVRWLHPQHGVISPDHFISLAEDTGLIYAIDQHMLETVCAQTARWRDRFADRFFDAQSPMTMALNFSGKHLKQPALLGRVEEALHRHNLDPHVVNLEITEHTLMDNPKLAGEMLAKLKDVGVGLCIDDFGTGYSSLSYLQRFPIDVVKIDRSFVTGMENDQDSRAIVQTVVSLGQALGLRVIAEGVESEHQLDILRQAGCRYAQGFLFSRPASAEQAEQMLESGGTLEHVLRSTVEHE</sequence>
<evidence type="ECO:0000256" key="1">
    <source>
        <dbReference type="ARBA" id="ARBA00004651"/>
    </source>
</evidence>
<dbReference type="OrthoDB" id="7673416at2"/>
<dbReference type="Gene3D" id="3.30.450.20">
    <property type="entry name" value="PAS domain"/>
    <property type="match status" value="2"/>
</dbReference>
<dbReference type="InterPro" id="IPR035965">
    <property type="entry name" value="PAS-like_dom_sf"/>
</dbReference>
<dbReference type="SUPFAM" id="SSF55073">
    <property type="entry name" value="Nucleotide cyclase"/>
    <property type="match status" value="1"/>
</dbReference>
<evidence type="ECO:0000256" key="5">
    <source>
        <dbReference type="ARBA" id="ARBA00022692"/>
    </source>
</evidence>
<feature type="domain" description="EAL" evidence="17">
    <location>
        <begin position="599"/>
        <end position="860"/>
    </location>
</feature>
<evidence type="ECO:0000256" key="3">
    <source>
        <dbReference type="ARBA" id="ARBA00022553"/>
    </source>
</evidence>
<evidence type="ECO:0000256" key="8">
    <source>
        <dbReference type="ARBA" id="ARBA00022840"/>
    </source>
</evidence>
<name>A0A1T4W5Z0_9BACT</name>
<evidence type="ECO:0000259" key="17">
    <source>
        <dbReference type="PROSITE" id="PS50883"/>
    </source>
</evidence>
<dbReference type="Pfam" id="PF00563">
    <property type="entry name" value="EAL"/>
    <property type="match status" value="1"/>
</dbReference>
<dbReference type="NCBIfam" id="TIGR00254">
    <property type="entry name" value="GGDEF"/>
    <property type="match status" value="1"/>
</dbReference>
<dbReference type="SUPFAM" id="SSF55785">
    <property type="entry name" value="PYP-like sensor domain (PAS domain)"/>
    <property type="match status" value="1"/>
</dbReference>
<evidence type="ECO:0000256" key="6">
    <source>
        <dbReference type="ARBA" id="ARBA00022741"/>
    </source>
</evidence>
<dbReference type="PROSITE" id="PS50885">
    <property type="entry name" value="HAMP"/>
    <property type="match status" value="1"/>
</dbReference>
<dbReference type="EMBL" id="FUYC01000001">
    <property type="protein sequence ID" value="SKA72468.1"/>
    <property type="molecule type" value="Genomic_DNA"/>
</dbReference>
<evidence type="ECO:0000259" key="15">
    <source>
        <dbReference type="PROSITE" id="PS50112"/>
    </source>
</evidence>
<feature type="transmembrane region" description="Helical" evidence="14">
    <location>
        <begin position="172"/>
        <end position="189"/>
    </location>
</feature>
<protein>
    <submittedName>
        <fullName evidence="20">PAS domain S-box-containing protein/diguanylate cyclase (GGDEF) domain-containing protein</fullName>
    </submittedName>
</protein>
<evidence type="ECO:0000313" key="21">
    <source>
        <dbReference type="Proteomes" id="UP000190027"/>
    </source>
</evidence>
<dbReference type="InterPro" id="IPR000160">
    <property type="entry name" value="GGDEF_dom"/>
</dbReference>
<evidence type="ECO:0000259" key="18">
    <source>
        <dbReference type="PROSITE" id="PS50885"/>
    </source>
</evidence>
<dbReference type="InterPro" id="IPR029787">
    <property type="entry name" value="Nucleotide_cyclase"/>
</dbReference>
<dbReference type="InterPro" id="IPR000700">
    <property type="entry name" value="PAS-assoc_C"/>
</dbReference>
<evidence type="ECO:0000256" key="10">
    <source>
        <dbReference type="ARBA" id="ARBA00023012"/>
    </source>
</evidence>
<dbReference type="CDD" id="cd06225">
    <property type="entry name" value="HAMP"/>
    <property type="match status" value="1"/>
</dbReference>
<keyword evidence="8" id="KW-0067">ATP-binding</keyword>
<feature type="transmembrane region" description="Helical" evidence="14">
    <location>
        <begin position="12"/>
        <end position="33"/>
    </location>
</feature>
<evidence type="ECO:0000256" key="11">
    <source>
        <dbReference type="ARBA" id="ARBA00023136"/>
    </source>
</evidence>
<keyword evidence="13" id="KW-0175">Coiled coil</keyword>
<accession>A0A1T4W5Z0</accession>
<feature type="domain" description="GGDEF" evidence="19">
    <location>
        <begin position="457"/>
        <end position="590"/>
    </location>
</feature>
<dbReference type="GO" id="GO:0071732">
    <property type="term" value="P:cellular response to nitric oxide"/>
    <property type="evidence" value="ECO:0007669"/>
    <property type="project" value="UniProtKB-ARBA"/>
</dbReference>
<feature type="transmembrane region" description="Helical" evidence="14">
    <location>
        <begin position="135"/>
        <end position="152"/>
    </location>
</feature>
<keyword evidence="2" id="KW-1003">Cell membrane</keyword>
<dbReference type="CDD" id="cd01949">
    <property type="entry name" value="GGDEF"/>
    <property type="match status" value="1"/>
</dbReference>
<dbReference type="Gene3D" id="3.20.20.450">
    <property type="entry name" value="EAL domain"/>
    <property type="match status" value="1"/>
</dbReference>
<feature type="domain" description="PAS" evidence="15">
    <location>
        <begin position="297"/>
        <end position="335"/>
    </location>
</feature>
<evidence type="ECO:0000256" key="2">
    <source>
        <dbReference type="ARBA" id="ARBA00022475"/>
    </source>
</evidence>
<dbReference type="GO" id="GO:0005886">
    <property type="term" value="C:plasma membrane"/>
    <property type="evidence" value="ECO:0007669"/>
    <property type="project" value="UniProtKB-SubCell"/>
</dbReference>
<dbReference type="CDD" id="cd00130">
    <property type="entry name" value="PAS"/>
    <property type="match status" value="1"/>
</dbReference>
<keyword evidence="11 14" id="KW-0472">Membrane</keyword>
<dbReference type="SMART" id="SM00304">
    <property type="entry name" value="HAMP"/>
    <property type="match status" value="1"/>
</dbReference>
<evidence type="ECO:0000256" key="9">
    <source>
        <dbReference type="ARBA" id="ARBA00022989"/>
    </source>
</evidence>
<feature type="domain" description="HAMP" evidence="18">
    <location>
        <begin position="190"/>
        <end position="242"/>
    </location>
</feature>
<evidence type="ECO:0000256" key="12">
    <source>
        <dbReference type="ARBA" id="ARBA00051114"/>
    </source>
</evidence>
<dbReference type="PANTHER" id="PTHR44757">
    <property type="entry name" value="DIGUANYLATE CYCLASE DGCP"/>
    <property type="match status" value="1"/>
</dbReference>
<dbReference type="PANTHER" id="PTHR44757:SF2">
    <property type="entry name" value="BIOFILM ARCHITECTURE MAINTENANCE PROTEIN MBAA"/>
    <property type="match status" value="1"/>
</dbReference>
<dbReference type="InterPro" id="IPR013655">
    <property type="entry name" value="PAS_fold_3"/>
</dbReference>
<dbReference type="GO" id="GO:0071111">
    <property type="term" value="F:cyclic-guanylate-specific phosphodiesterase activity"/>
    <property type="evidence" value="ECO:0007669"/>
    <property type="project" value="UniProtKB-EC"/>
</dbReference>
<keyword evidence="4" id="KW-0808">Transferase</keyword>
<dbReference type="GO" id="GO:0000160">
    <property type="term" value="P:phosphorelay signal transduction system"/>
    <property type="evidence" value="ECO:0007669"/>
    <property type="project" value="UniProtKB-KW"/>
</dbReference>
<keyword evidence="7" id="KW-0418">Kinase</keyword>